<gene>
    <name evidence="1" type="ORF">GCM10010970_21160</name>
</gene>
<evidence type="ECO:0000313" key="2">
    <source>
        <dbReference type="Proteomes" id="UP000637267"/>
    </source>
</evidence>
<evidence type="ECO:0000313" key="1">
    <source>
        <dbReference type="EMBL" id="GGP21575.1"/>
    </source>
</evidence>
<keyword evidence="2" id="KW-1185">Reference proteome</keyword>
<sequence>MSAARADRDLPGCVVQGSGSAVQANSPVTAAGKAIAKAKVRFGCKAASTKGRREEKMIHPPDPGFIRDFVQCNVWNGEYQTIKWTDQVCPRQFKLVNNAGCALGISTAMYTAAIQKQLSLLLSRNCSTTLRCSFQVSMLVRLCPPTSK</sequence>
<dbReference type="Proteomes" id="UP000637267">
    <property type="component" value="Unassembled WGS sequence"/>
</dbReference>
<accession>A0ABQ2P9T9</accession>
<organism evidence="1 2">
    <name type="scientific">Silvimonas iriomotensis</name>
    <dbReference type="NCBI Taxonomy" id="449662"/>
    <lineage>
        <taxon>Bacteria</taxon>
        <taxon>Pseudomonadati</taxon>
        <taxon>Pseudomonadota</taxon>
        <taxon>Betaproteobacteria</taxon>
        <taxon>Neisseriales</taxon>
        <taxon>Chitinibacteraceae</taxon>
        <taxon>Silvimonas</taxon>
    </lineage>
</organism>
<name>A0ABQ2P9T9_9NEIS</name>
<dbReference type="EMBL" id="BMLX01000002">
    <property type="protein sequence ID" value="GGP21575.1"/>
    <property type="molecule type" value="Genomic_DNA"/>
</dbReference>
<protein>
    <submittedName>
        <fullName evidence="1">Uncharacterized protein</fullName>
    </submittedName>
</protein>
<proteinExistence type="predicted"/>
<comment type="caution">
    <text evidence="1">The sequence shown here is derived from an EMBL/GenBank/DDBJ whole genome shotgun (WGS) entry which is preliminary data.</text>
</comment>
<reference evidence="2" key="1">
    <citation type="journal article" date="2019" name="Int. J. Syst. Evol. Microbiol.">
        <title>The Global Catalogue of Microorganisms (GCM) 10K type strain sequencing project: providing services to taxonomists for standard genome sequencing and annotation.</title>
        <authorList>
            <consortium name="The Broad Institute Genomics Platform"/>
            <consortium name="The Broad Institute Genome Sequencing Center for Infectious Disease"/>
            <person name="Wu L."/>
            <person name="Ma J."/>
        </authorList>
    </citation>
    <scope>NUCLEOTIDE SEQUENCE [LARGE SCALE GENOMIC DNA]</scope>
    <source>
        <strain evidence="2">CGMCC 1.8859</strain>
    </source>
</reference>